<dbReference type="Pfam" id="PF09331">
    <property type="entry name" value="DUF1985"/>
    <property type="match status" value="1"/>
</dbReference>
<gene>
    <name evidence="3" type="ORF">EUTSA_v10000523mg</name>
</gene>
<feature type="compositionally biased region" description="Basic and acidic residues" evidence="1">
    <location>
        <begin position="483"/>
        <end position="500"/>
    </location>
</feature>
<evidence type="ECO:0000256" key="1">
    <source>
        <dbReference type="SAM" id="MobiDB-lite"/>
    </source>
</evidence>
<accession>V4L899</accession>
<evidence type="ECO:0000259" key="2">
    <source>
        <dbReference type="Pfam" id="PF09331"/>
    </source>
</evidence>
<feature type="compositionally biased region" description="Acidic residues" evidence="1">
    <location>
        <begin position="461"/>
        <end position="475"/>
    </location>
</feature>
<sequence length="734" mass="82627">MEDGEPSNTGMEDGEASNNLSEKLPKRVLGDGCYPVGAQLNIYSKANVIGLLVEALKGTEDLEKLLHSQFGKLFHLPVARCCNSAKLKHEIWFLFGGQPLRYSIREFKEITGLNCHPEPDSTEEEEEEDVGKTGIWKDLFGRASAMNVFDVLEMLKDPDLPRWKRLPLALTEKYVEMLTDLDRFMLYPWGRVSFNKTVSRFQAPKAITDAEKRENPLTRLRRQLKQKTSACYGFPLSLQLMALQSIPMLVSKIPQPDNLKTFVEDPEGCQNVITLLHLGDILAVESDPLMVVDDGDNDQQNELRWGDEVEDAKVSFMQELMAEEYKFTPSDFAVASTPIVDLSDAEDEVTNEQEPEPSTRPKKKLKTHQTEKRKMQRKRGRGKNSSNLSEDETPQSGQIEDLKRRIVSQTNLLLRKIKTELDKRLGVYQQDEEDNDVHQSKEDGEQDDKGQNPKKGGQKPDEDEDEAKDGGEEGGYDSAQSSVRHDDGVHPQDGVHQKERDDEEGTSTYYGGDHYSPRDHATNLVSGTLVVYKPQTPHPLSYAYKKNEAQTDALDAQAVANEEDSNVEKDYHTAPEDASDASQKTPCTPKPPQEVEGSSGVKRKSRGTGRGGRARGTGRGGRARGKRARIRSDKIRDICTADSKVKALFVSRSKAPYKPLEKDHFKAFQELLSRERNMEVISYSKQFILKLSLLSITNCSHFSDFCIVTGHTVNNQFFLQIAKPTEWVNTMVSI</sequence>
<feature type="compositionally biased region" description="Polar residues" evidence="1">
    <location>
        <begin position="384"/>
        <end position="398"/>
    </location>
</feature>
<keyword evidence="4" id="KW-1185">Reference proteome</keyword>
<feature type="compositionally biased region" description="Acidic residues" evidence="1">
    <location>
        <begin position="344"/>
        <end position="355"/>
    </location>
</feature>
<feature type="region of interest" description="Disordered" evidence="1">
    <location>
        <begin position="344"/>
        <end position="402"/>
    </location>
</feature>
<protein>
    <recommendedName>
        <fullName evidence="2">DUF1985 domain-containing protein</fullName>
    </recommendedName>
</protein>
<dbReference type="Gramene" id="ESQ46615">
    <property type="protein sequence ID" value="ESQ46615"/>
    <property type="gene ID" value="EUTSA_v10000523mg"/>
</dbReference>
<dbReference type="AlphaFoldDB" id="V4L899"/>
<dbReference type="PANTHER" id="PTHR48449:SF1">
    <property type="entry name" value="DUF1985 DOMAIN-CONTAINING PROTEIN"/>
    <property type="match status" value="1"/>
</dbReference>
<feature type="compositionally biased region" description="Basic and acidic residues" evidence="1">
    <location>
        <begin position="436"/>
        <end position="451"/>
    </location>
</feature>
<dbReference type="InterPro" id="IPR015410">
    <property type="entry name" value="DUF1985"/>
</dbReference>
<dbReference type="EMBL" id="KI517426">
    <property type="protein sequence ID" value="ESQ46615.1"/>
    <property type="molecule type" value="Genomic_DNA"/>
</dbReference>
<reference evidence="3 4" key="1">
    <citation type="journal article" date="2013" name="Front. Plant Sci.">
        <title>The Reference Genome of the Halophytic Plant Eutrema salsugineum.</title>
        <authorList>
            <person name="Yang R."/>
            <person name="Jarvis D.E."/>
            <person name="Chen H."/>
            <person name="Beilstein M.A."/>
            <person name="Grimwood J."/>
            <person name="Jenkins J."/>
            <person name="Shu S."/>
            <person name="Prochnik S."/>
            <person name="Xin M."/>
            <person name="Ma C."/>
            <person name="Schmutz J."/>
            <person name="Wing R.A."/>
            <person name="Mitchell-Olds T."/>
            <person name="Schumaker K.S."/>
            <person name="Wang X."/>
        </authorList>
    </citation>
    <scope>NUCLEOTIDE SEQUENCE [LARGE SCALE GENOMIC DNA]</scope>
</reference>
<feature type="domain" description="DUF1985" evidence="2">
    <location>
        <begin position="86"/>
        <end position="169"/>
    </location>
</feature>
<feature type="region of interest" description="Disordered" evidence="1">
    <location>
        <begin position="428"/>
        <end position="521"/>
    </location>
</feature>
<evidence type="ECO:0000313" key="4">
    <source>
        <dbReference type="Proteomes" id="UP000030689"/>
    </source>
</evidence>
<proteinExistence type="predicted"/>
<dbReference type="Proteomes" id="UP000030689">
    <property type="component" value="Unassembled WGS sequence"/>
</dbReference>
<evidence type="ECO:0000313" key="3">
    <source>
        <dbReference type="EMBL" id="ESQ46615.1"/>
    </source>
</evidence>
<dbReference type="KEGG" id="eus:EUTSA_v10000523mg"/>
<feature type="compositionally biased region" description="Gly residues" evidence="1">
    <location>
        <begin position="608"/>
        <end position="620"/>
    </location>
</feature>
<feature type="compositionally biased region" description="Basic and acidic residues" evidence="1">
    <location>
        <begin position="566"/>
        <end position="575"/>
    </location>
</feature>
<feature type="region of interest" description="Disordered" evidence="1">
    <location>
        <begin position="553"/>
        <end position="629"/>
    </location>
</feature>
<name>V4L899_EUTSA</name>
<organism evidence="3 4">
    <name type="scientific">Eutrema salsugineum</name>
    <name type="common">Saltwater cress</name>
    <name type="synonym">Sisymbrium salsugineum</name>
    <dbReference type="NCBI Taxonomy" id="72664"/>
    <lineage>
        <taxon>Eukaryota</taxon>
        <taxon>Viridiplantae</taxon>
        <taxon>Streptophyta</taxon>
        <taxon>Embryophyta</taxon>
        <taxon>Tracheophyta</taxon>
        <taxon>Spermatophyta</taxon>
        <taxon>Magnoliopsida</taxon>
        <taxon>eudicotyledons</taxon>
        <taxon>Gunneridae</taxon>
        <taxon>Pentapetalae</taxon>
        <taxon>rosids</taxon>
        <taxon>malvids</taxon>
        <taxon>Brassicales</taxon>
        <taxon>Brassicaceae</taxon>
        <taxon>Eutremeae</taxon>
        <taxon>Eutrema</taxon>
    </lineage>
</organism>
<dbReference type="PANTHER" id="PTHR48449">
    <property type="entry name" value="DUF1985 DOMAIN-CONTAINING PROTEIN"/>
    <property type="match status" value="1"/>
</dbReference>